<dbReference type="SUPFAM" id="SSF56496">
    <property type="entry name" value="Fibrinogen C-terminal domain-like"/>
    <property type="match status" value="1"/>
</dbReference>
<sequence length="226" mass="25545">MRSYVEGFGQLGFEFWWGLDNMYQLTNPKKNSRKYELRVDLKDFNGHSGFGVFTDFSISSASDGYKLYLGGLKEGNIGDSFIGSRNMTFSTRDRDHNKMATKHHGGWWYSNDSRSNLNGNGMRHGPYYSIVPDGVYWKSFRGVYYSLEATKMAVRPMHMPKTTSSTKRTTKSTTTSTTKSTTTSTTKTTTKTTTTTPKSTSTTHKMPTTTRKHDDSGAHGFLPFDY</sequence>
<dbReference type="Gene3D" id="3.90.215.10">
    <property type="entry name" value="Gamma Fibrinogen, chain A, domain 1"/>
    <property type="match status" value="1"/>
</dbReference>
<dbReference type="STRING" id="7574.A0A1S3J4R0"/>
<protein>
    <submittedName>
        <fullName evidence="4">Ficolin-2-like</fullName>
    </submittedName>
</protein>
<evidence type="ECO:0000313" key="4">
    <source>
        <dbReference type="RefSeq" id="XP_013405422.1"/>
    </source>
</evidence>
<gene>
    <name evidence="4" type="primary">LOC106170192</name>
</gene>
<dbReference type="InterPro" id="IPR002181">
    <property type="entry name" value="Fibrinogen_a/b/g_C_dom"/>
</dbReference>
<dbReference type="InParanoid" id="A0A1S3J4R0"/>
<dbReference type="InterPro" id="IPR036056">
    <property type="entry name" value="Fibrinogen-like_C"/>
</dbReference>
<dbReference type="SMART" id="SM00186">
    <property type="entry name" value="FBG"/>
    <property type="match status" value="1"/>
</dbReference>
<keyword evidence="3" id="KW-1185">Reference proteome</keyword>
<dbReference type="PANTHER" id="PTHR19143:SF394">
    <property type="entry name" value="ANGIOPOIETIN-RELATED PROTEIN 3-LIKE"/>
    <property type="match status" value="1"/>
</dbReference>
<dbReference type="Pfam" id="PF00147">
    <property type="entry name" value="Fibrinogen_C"/>
    <property type="match status" value="1"/>
</dbReference>
<dbReference type="PROSITE" id="PS51406">
    <property type="entry name" value="FIBRINOGEN_C_2"/>
    <property type="match status" value="1"/>
</dbReference>
<dbReference type="GO" id="GO:0005615">
    <property type="term" value="C:extracellular space"/>
    <property type="evidence" value="ECO:0007669"/>
    <property type="project" value="TreeGrafter"/>
</dbReference>
<feature type="region of interest" description="Disordered" evidence="1">
    <location>
        <begin position="158"/>
        <end position="216"/>
    </location>
</feature>
<reference evidence="4" key="1">
    <citation type="submission" date="2025-08" db="UniProtKB">
        <authorList>
            <consortium name="RefSeq"/>
        </authorList>
    </citation>
    <scope>IDENTIFICATION</scope>
    <source>
        <tissue evidence="4">Gonads</tissue>
    </source>
</reference>
<dbReference type="InterPro" id="IPR050373">
    <property type="entry name" value="Fibrinogen_C-term_domain"/>
</dbReference>
<feature type="domain" description="Fibrinogen C-terminal" evidence="2">
    <location>
        <begin position="1"/>
        <end position="158"/>
    </location>
</feature>
<dbReference type="GeneID" id="106170192"/>
<dbReference type="RefSeq" id="XP_013405422.1">
    <property type="nucleotide sequence ID" value="XM_013549968.1"/>
</dbReference>
<evidence type="ECO:0000256" key="1">
    <source>
        <dbReference type="SAM" id="MobiDB-lite"/>
    </source>
</evidence>
<feature type="compositionally biased region" description="Low complexity" evidence="1">
    <location>
        <begin position="160"/>
        <end position="209"/>
    </location>
</feature>
<dbReference type="AlphaFoldDB" id="A0A1S3J4R0"/>
<name>A0A1S3J4R0_LINAN</name>
<dbReference type="PANTHER" id="PTHR19143">
    <property type="entry name" value="FIBRINOGEN/TENASCIN/ANGIOPOEITIN"/>
    <property type="match status" value="1"/>
</dbReference>
<evidence type="ECO:0000259" key="2">
    <source>
        <dbReference type="PROSITE" id="PS51406"/>
    </source>
</evidence>
<accession>A0A1S3J4R0</accession>
<dbReference type="Proteomes" id="UP000085678">
    <property type="component" value="Unplaced"/>
</dbReference>
<dbReference type="KEGG" id="lak:106170192"/>
<organism evidence="3 4">
    <name type="scientific">Lingula anatina</name>
    <name type="common">Brachiopod</name>
    <name type="synonym">Lingula unguis</name>
    <dbReference type="NCBI Taxonomy" id="7574"/>
    <lineage>
        <taxon>Eukaryota</taxon>
        <taxon>Metazoa</taxon>
        <taxon>Spiralia</taxon>
        <taxon>Lophotrochozoa</taxon>
        <taxon>Brachiopoda</taxon>
        <taxon>Linguliformea</taxon>
        <taxon>Lingulata</taxon>
        <taxon>Lingulida</taxon>
        <taxon>Linguloidea</taxon>
        <taxon>Lingulidae</taxon>
        <taxon>Lingula</taxon>
    </lineage>
</organism>
<proteinExistence type="predicted"/>
<evidence type="ECO:0000313" key="3">
    <source>
        <dbReference type="Proteomes" id="UP000085678"/>
    </source>
</evidence>
<dbReference type="InterPro" id="IPR014716">
    <property type="entry name" value="Fibrinogen_a/b/g_C_1"/>
</dbReference>